<accession>A0A1C4H530</accession>
<evidence type="ECO:0000313" key="1">
    <source>
        <dbReference type="EMBL" id="SCC80027.1"/>
    </source>
</evidence>
<organism evidence="1 2">
    <name type="scientific">Bifidobacterium commune</name>
    <dbReference type="NCBI Taxonomy" id="1505727"/>
    <lineage>
        <taxon>Bacteria</taxon>
        <taxon>Bacillati</taxon>
        <taxon>Actinomycetota</taxon>
        <taxon>Actinomycetes</taxon>
        <taxon>Bifidobacteriales</taxon>
        <taxon>Bifidobacteriaceae</taxon>
        <taxon>Bifidobacterium</taxon>
    </lineage>
</organism>
<reference evidence="2" key="1">
    <citation type="submission" date="2016-08" db="EMBL/GenBank/DDBJ databases">
        <authorList>
            <person name="Varghese N."/>
            <person name="Submissions Spin"/>
        </authorList>
    </citation>
    <scope>NUCLEOTIDE SEQUENCE [LARGE SCALE GENOMIC DNA]</scope>
    <source>
        <strain evidence="2">R-52791</strain>
    </source>
</reference>
<proteinExistence type="predicted"/>
<name>A0A1C4H530_9BIFI</name>
<keyword evidence="2" id="KW-1185">Reference proteome</keyword>
<sequence length="109" mass="12320">MNTRAASANDDMFRMLVGTHAKELQLGRNIYLARTDTDSLGFTKQWNVGNPFDRSAHYDWWVEVPPPDHTYEYPICGREPHSAPDSIPRPLYCSVSLSAVDYNNGDTVS</sequence>
<dbReference type="AlphaFoldDB" id="A0A1C4H530"/>
<protein>
    <submittedName>
        <fullName evidence="1">Uncharacterized protein</fullName>
    </submittedName>
</protein>
<dbReference type="RefSeq" id="WP_091847787.1">
    <property type="nucleotide sequence ID" value="NZ_FMBL01000002.1"/>
</dbReference>
<dbReference type="Proteomes" id="UP000242610">
    <property type="component" value="Unassembled WGS sequence"/>
</dbReference>
<gene>
    <name evidence="1" type="ORF">GA0061077_0938</name>
</gene>
<evidence type="ECO:0000313" key="2">
    <source>
        <dbReference type="Proteomes" id="UP000242610"/>
    </source>
</evidence>
<dbReference type="EMBL" id="FMBL01000002">
    <property type="protein sequence ID" value="SCC80027.1"/>
    <property type="molecule type" value="Genomic_DNA"/>
</dbReference>